<evidence type="ECO:0000256" key="1">
    <source>
        <dbReference type="SAM" id="MobiDB-lite"/>
    </source>
</evidence>
<sequence length="116" mass="12530">MDARLTASAAGWRPSRPDHAAGLQPRTSLRQSPTVLEEQTSPAPQSASDRHSVQLRSPSPSSQQPRQEQSTGGGPGSGEHWMFKRMFRMATQYSPFAQSSGPSMESPLESGTYTGL</sequence>
<feature type="region of interest" description="Disordered" evidence="1">
    <location>
        <begin position="1"/>
        <end position="116"/>
    </location>
</feature>
<comment type="caution">
    <text evidence="2">The sequence shown here is derived from an EMBL/GenBank/DDBJ whole genome shotgun (WGS) entry which is preliminary data.</text>
</comment>
<feature type="compositionally biased region" description="Low complexity" evidence="1">
    <location>
        <begin position="54"/>
        <end position="70"/>
    </location>
</feature>
<name>A0A150T838_SORCE</name>
<dbReference type="AlphaFoldDB" id="A0A150T838"/>
<evidence type="ECO:0000313" key="2">
    <source>
        <dbReference type="EMBL" id="KYG00841.1"/>
    </source>
</evidence>
<reference evidence="2 3" key="1">
    <citation type="submission" date="2014-02" db="EMBL/GenBank/DDBJ databases">
        <title>The small core and large imbalanced accessory genome model reveals a collaborative survival strategy of Sorangium cellulosum strains in nature.</title>
        <authorList>
            <person name="Han K."/>
            <person name="Peng R."/>
            <person name="Blom J."/>
            <person name="Li Y.-Z."/>
        </authorList>
    </citation>
    <scope>NUCLEOTIDE SEQUENCE [LARGE SCALE GENOMIC DNA]</scope>
    <source>
        <strain evidence="2 3">So0007-03</strain>
    </source>
</reference>
<proteinExistence type="predicted"/>
<feature type="compositionally biased region" description="Polar residues" evidence="1">
    <location>
        <begin position="91"/>
        <end position="116"/>
    </location>
</feature>
<feature type="compositionally biased region" description="Polar residues" evidence="1">
    <location>
        <begin position="25"/>
        <end position="47"/>
    </location>
</feature>
<dbReference type="EMBL" id="JEME01003364">
    <property type="protein sequence ID" value="KYG00841.1"/>
    <property type="molecule type" value="Genomic_DNA"/>
</dbReference>
<accession>A0A150T838</accession>
<evidence type="ECO:0000313" key="3">
    <source>
        <dbReference type="Proteomes" id="UP000075502"/>
    </source>
</evidence>
<dbReference type="Proteomes" id="UP000075502">
    <property type="component" value="Unassembled WGS sequence"/>
</dbReference>
<gene>
    <name evidence="2" type="ORF">BE21_06795</name>
</gene>
<protein>
    <submittedName>
        <fullName evidence="2">Uncharacterized protein</fullName>
    </submittedName>
</protein>
<organism evidence="2 3">
    <name type="scientific">Sorangium cellulosum</name>
    <name type="common">Polyangium cellulosum</name>
    <dbReference type="NCBI Taxonomy" id="56"/>
    <lineage>
        <taxon>Bacteria</taxon>
        <taxon>Pseudomonadati</taxon>
        <taxon>Myxococcota</taxon>
        <taxon>Polyangia</taxon>
        <taxon>Polyangiales</taxon>
        <taxon>Polyangiaceae</taxon>
        <taxon>Sorangium</taxon>
    </lineage>
</organism>